<dbReference type="EMBL" id="FRDJ01000004">
    <property type="protein sequence ID" value="SHN58318.1"/>
    <property type="molecule type" value="Genomic_DNA"/>
</dbReference>
<feature type="domain" description="ABC-2 type transporter transmembrane" evidence="6">
    <location>
        <begin position="22"/>
        <end position="387"/>
    </location>
</feature>
<gene>
    <name evidence="7" type="ORF">SAMN02745226_00913</name>
</gene>
<dbReference type="PANTHER" id="PTHR43471:SF3">
    <property type="entry name" value="ABC TRANSPORTER PERMEASE PROTEIN NATB"/>
    <property type="match status" value="1"/>
</dbReference>
<evidence type="ECO:0000313" key="7">
    <source>
        <dbReference type="EMBL" id="SHN58318.1"/>
    </source>
</evidence>
<feature type="transmembrane region" description="Helical" evidence="5">
    <location>
        <begin position="240"/>
        <end position="268"/>
    </location>
</feature>
<accession>A0A1M7SIL3</accession>
<evidence type="ECO:0000256" key="5">
    <source>
        <dbReference type="SAM" id="Phobius"/>
    </source>
</evidence>
<protein>
    <submittedName>
        <fullName evidence="7">Sodium transport system permease protein</fullName>
    </submittedName>
</protein>
<feature type="transmembrane region" description="Helical" evidence="5">
    <location>
        <begin position="373"/>
        <end position="392"/>
    </location>
</feature>
<dbReference type="OrthoDB" id="5486437at2"/>
<evidence type="ECO:0000256" key="4">
    <source>
        <dbReference type="ARBA" id="ARBA00023136"/>
    </source>
</evidence>
<dbReference type="Pfam" id="PF12698">
    <property type="entry name" value="ABC2_membrane_3"/>
    <property type="match status" value="1"/>
</dbReference>
<dbReference type="GO" id="GO:0005886">
    <property type="term" value="C:plasma membrane"/>
    <property type="evidence" value="ECO:0007669"/>
    <property type="project" value="UniProtKB-SubCell"/>
</dbReference>
<evidence type="ECO:0000256" key="2">
    <source>
        <dbReference type="ARBA" id="ARBA00022692"/>
    </source>
</evidence>
<keyword evidence="2 5" id="KW-0812">Transmembrane</keyword>
<dbReference type="RefSeq" id="WP_072758846.1">
    <property type="nucleotide sequence ID" value="NZ_FRDJ01000004.1"/>
</dbReference>
<evidence type="ECO:0000259" key="6">
    <source>
        <dbReference type="Pfam" id="PF12698"/>
    </source>
</evidence>
<keyword evidence="3 5" id="KW-1133">Transmembrane helix</keyword>
<evidence type="ECO:0000313" key="8">
    <source>
        <dbReference type="Proteomes" id="UP000184207"/>
    </source>
</evidence>
<dbReference type="InterPro" id="IPR013525">
    <property type="entry name" value="ABC2_TM"/>
</dbReference>
<feature type="transmembrane region" description="Helical" evidence="5">
    <location>
        <begin position="288"/>
        <end position="311"/>
    </location>
</feature>
<dbReference type="GO" id="GO:0140359">
    <property type="term" value="F:ABC-type transporter activity"/>
    <property type="evidence" value="ECO:0007669"/>
    <property type="project" value="InterPro"/>
</dbReference>
<dbReference type="STRING" id="1121883.SAMN02745226_00913"/>
<reference evidence="8" key="1">
    <citation type="submission" date="2016-12" db="EMBL/GenBank/DDBJ databases">
        <authorList>
            <person name="Varghese N."/>
            <person name="Submissions S."/>
        </authorList>
    </citation>
    <scope>NUCLEOTIDE SEQUENCE [LARGE SCALE GENOMIC DNA]</scope>
    <source>
        <strain evidence="8">DSM 13020</strain>
    </source>
</reference>
<feature type="transmembrane region" description="Helical" evidence="5">
    <location>
        <begin position="21"/>
        <end position="44"/>
    </location>
</feature>
<proteinExistence type="predicted"/>
<keyword evidence="4 5" id="KW-0472">Membrane</keyword>
<organism evidence="7 8">
    <name type="scientific">Fervidobacterium gondwanense DSM 13020</name>
    <dbReference type="NCBI Taxonomy" id="1121883"/>
    <lineage>
        <taxon>Bacteria</taxon>
        <taxon>Thermotogati</taxon>
        <taxon>Thermotogota</taxon>
        <taxon>Thermotogae</taxon>
        <taxon>Thermotogales</taxon>
        <taxon>Fervidobacteriaceae</taxon>
        <taxon>Fervidobacterium</taxon>
    </lineage>
</organism>
<sequence length="407" mass="45482">MFKDSLIIMKKELKNFFKDRRSALTQFLLPFVFYALIFGIIGYVSKIERERTEKASYVVIVETSTREEIKDALSAVESIGNVEFRFGKINEKYIFENDEAIGLIANYDQGIYKFTVLYNPKRQKSSYIASQVRNALYSFNQKLVNEELLNKGIDITKLNFVNLEEKHVGLSAEDKAEEGKEKAEIIMMMSGLIPYFLVIFLFSGAMGLGFDITAGEKERGSLSILLVNQVSRTSIALGKVMYLMIVSGLSAIFNLIGLIIGINVQVAFLSSEGVNTFTSALAEIGLSGYLYMLFAILSLALLSSAIIVLIGSFARSQKEAGTFVSPIYIIVLLVGISTMNSEGSKGVINYLYPILNVIYTIKDIFLETFKIQNFVVMIITNTVLLFVLIYAITKIFNSEKVLEVSVE</sequence>
<dbReference type="AlphaFoldDB" id="A0A1M7SIL3"/>
<dbReference type="PANTHER" id="PTHR43471">
    <property type="entry name" value="ABC TRANSPORTER PERMEASE"/>
    <property type="match status" value="1"/>
</dbReference>
<name>A0A1M7SIL3_FERGO</name>
<feature type="transmembrane region" description="Helical" evidence="5">
    <location>
        <begin position="185"/>
        <end position="210"/>
    </location>
</feature>
<dbReference type="Proteomes" id="UP000184207">
    <property type="component" value="Unassembled WGS sequence"/>
</dbReference>
<keyword evidence="8" id="KW-1185">Reference proteome</keyword>
<evidence type="ECO:0000256" key="1">
    <source>
        <dbReference type="ARBA" id="ARBA00004141"/>
    </source>
</evidence>
<feature type="transmembrane region" description="Helical" evidence="5">
    <location>
        <begin position="323"/>
        <end position="341"/>
    </location>
</feature>
<evidence type="ECO:0000256" key="3">
    <source>
        <dbReference type="ARBA" id="ARBA00022989"/>
    </source>
</evidence>
<comment type="subcellular location">
    <subcellularLocation>
        <location evidence="1">Membrane</location>
        <topology evidence="1">Multi-pass membrane protein</topology>
    </subcellularLocation>
</comment>